<proteinExistence type="predicted"/>
<comment type="caution">
    <text evidence="2">The sequence shown here is derived from an EMBL/GenBank/DDBJ whole genome shotgun (WGS) entry which is preliminary data.</text>
</comment>
<dbReference type="Proteomes" id="UP000006329">
    <property type="component" value="Unassembled WGS sequence"/>
</dbReference>
<dbReference type="RefSeq" id="WP_004476794.1">
    <property type="nucleotide sequence ID" value="NZ_AHON02000073.1"/>
</dbReference>
<evidence type="ECO:0000256" key="1">
    <source>
        <dbReference type="SAM" id="SignalP"/>
    </source>
</evidence>
<dbReference type="EMBL" id="AHON02000073">
    <property type="protein sequence ID" value="EKO32363.1"/>
    <property type="molecule type" value="Genomic_DNA"/>
</dbReference>
<dbReference type="AlphaFoldDB" id="A0A0E2BAL3"/>
<organism evidence="2 3">
    <name type="scientific">Leptospira santarosai str. MOR084</name>
    <dbReference type="NCBI Taxonomy" id="1049984"/>
    <lineage>
        <taxon>Bacteria</taxon>
        <taxon>Pseudomonadati</taxon>
        <taxon>Spirochaetota</taxon>
        <taxon>Spirochaetia</taxon>
        <taxon>Leptospirales</taxon>
        <taxon>Leptospiraceae</taxon>
        <taxon>Leptospira</taxon>
    </lineage>
</organism>
<evidence type="ECO:0008006" key="4">
    <source>
        <dbReference type="Google" id="ProtNLM"/>
    </source>
</evidence>
<evidence type="ECO:0000313" key="2">
    <source>
        <dbReference type="EMBL" id="EKO32363.1"/>
    </source>
</evidence>
<keyword evidence="3" id="KW-1185">Reference proteome</keyword>
<keyword evidence="1" id="KW-0732">Signal</keyword>
<feature type="signal peptide" evidence="1">
    <location>
        <begin position="1"/>
        <end position="24"/>
    </location>
</feature>
<evidence type="ECO:0000313" key="3">
    <source>
        <dbReference type="Proteomes" id="UP000006329"/>
    </source>
</evidence>
<protein>
    <recommendedName>
        <fullName evidence="4">SH3 domain-containing protein</fullName>
    </recommendedName>
</protein>
<feature type="chain" id="PRO_5002392698" description="SH3 domain-containing protein" evidence="1">
    <location>
        <begin position="25"/>
        <end position="265"/>
    </location>
</feature>
<gene>
    <name evidence="2" type="ORF">LEP1GSC179_0859</name>
</gene>
<name>A0A0E2BAL3_9LEPT</name>
<reference evidence="2" key="1">
    <citation type="submission" date="2012-10" db="EMBL/GenBank/DDBJ databases">
        <authorList>
            <person name="Harkins D.M."/>
            <person name="Durkin A.S."/>
            <person name="Brinkac L.M."/>
            <person name="Haft D.H."/>
            <person name="Selengut J.D."/>
            <person name="Sanka R."/>
            <person name="DePew J."/>
            <person name="Purushe J."/>
            <person name="Matthias M.A."/>
            <person name="Vinetz J.M."/>
            <person name="Sutton G.G."/>
            <person name="Nierman W.C."/>
            <person name="Fouts D.E."/>
        </authorList>
    </citation>
    <scope>NUCLEOTIDE SEQUENCE [LARGE SCALE GENOMIC DNA]</scope>
    <source>
        <strain evidence="2">MOR084</strain>
    </source>
</reference>
<sequence>MLLKKLKLQFLVILSMAFSVTVNGENNYAKIPSSIYEQQELLISIKQWENTAGVSMKFNRNGSVSFVQDFEPVISGEGVYSLIDGKIKVSFKKAEDIRLKGREYICSFEFKEHDYLPMQYISCSEPKNKKYVKNLFNPESHHLSGYKFLLEGWKMELVDRKLFKVNFDSFFREKPDVNSKSIPFNGLSSEECMQDILEDLGSKADISKQIRLPKGFQVEVIAKSEEPVQIDKWNNHWYYVVSSLGCYGTITTKYGWIFGQFLESK</sequence>
<accession>A0A0E2BAL3</accession>